<accession>A0A1M5P8I6</accession>
<dbReference type="InterPro" id="IPR003593">
    <property type="entry name" value="AAA+_ATPase"/>
</dbReference>
<organism evidence="7 8">
    <name type="scientific">Hydrocarboniphaga daqingensis</name>
    <dbReference type="NCBI Taxonomy" id="490188"/>
    <lineage>
        <taxon>Bacteria</taxon>
        <taxon>Pseudomonadati</taxon>
        <taxon>Pseudomonadota</taxon>
        <taxon>Gammaproteobacteria</taxon>
        <taxon>Nevskiales</taxon>
        <taxon>Nevskiaceae</taxon>
        <taxon>Hydrocarboniphaga</taxon>
    </lineage>
</organism>
<dbReference type="InterPro" id="IPR005666">
    <property type="entry name" value="Sulph_transpt1"/>
</dbReference>
<keyword evidence="2" id="KW-0547">Nucleotide-binding</keyword>
<dbReference type="PROSITE" id="PS00211">
    <property type="entry name" value="ABC_TRANSPORTER_1"/>
    <property type="match status" value="1"/>
</dbReference>
<keyword evidence="8" id="KW-1185">Reference proteome</keyword>
<dbReference type="EMBL" id="FQWZ01000004">
    <property type="protein sequence ID" value="SHG97739.1"/>
    <property type="molecule type" value="Genomic_DNA"/>
</dbReference>
<dbReference type="InterPro" id="IPR027417">
    <property type="entry name" value="P-loop_NTPase"/>
</dbReference>
<keyword evidence="4" id="KW-1278">Translocase</keyword>
<evidence type="ECO:0000256" key="1">
    <source>
        <dbReference type="ARBA" id="ARBA00022448"/>
    </source>
</evidence>
<dbReference type="PROSITE" id="PS50893">
    <property type="entry name" value="ABC_TRANSPORTER_2"/>
    <property type="match status" value="1"/>
</dbReference>
<evidence type="ECO:0000256" key="4">
    <source>
        <dbReference type="ARBA" id="ARBA00022967"/>
    </source>
</evidence>
<dbReference type="InterPro" id="IPR050093">
    <property type="entry name" value="ABC_SmlMolc_Importer"/>
</dbReference>
<evidence type="ECO:0000313" key="8">
    <source>
        <dbReference type="Proteomes" id="UP000199758"/>
    </source>
</evidence>
<keyword evidence="3 7" id="KW-0067">ATP-binding</keyword>
<evidence type="ECO:0000313" key="7">
    <source>
        <dbReference type="EMBL" id="SHG97739.1"/>
    </source>
</evidence>
<dbReference type="SUPFAM" id="SSF52540">
    <property type="entry name" value="P-loop containing nucleoside triphosphate hydrolases"/>
    <property type="match status" value="1"/>
</dbReference>
<dbReference type="PANTHER" id="PTHR42781">
    <property type="entry name" value="SPERMIDINE/PUTRESCINE IMPORT ATP-BINDING PROTEIN POTA"/>
    <property type="match status" value="1"/>
</dbReference>
<evidence type="ECO:0000259" key="6">
    <source>
        <dbReference type="PROSITE" id="PS50893"/>
    </source>
</evidence>
<dbReference type="AlphaFoldDB" id="A0A1M5P8I6"/>
<reference evidence="7 8" key="1">
    <citation type="submission" date="2016-11" db="EMBL/GenBank/DDBJ databases">
        <authorList>
            <person name="Jaros S."/>
            <person name="Januszkiewicz K."/>
            <person name="Wedrychowicz H."/>
        </authorList>
    </citation>
    <scope>NUCLEOTIDE SEQUENCE [LARGE SCALE GENOMIC DNA]</scope>
    <source>
        <strain evidence="7 8">CGMCC 1.7049</strain>
    </source>
</reference>
<dbReference type="SMART" id="SM00382">
    <property type="entry name" value="AAA"/>
    <property type="match status" value="1"/>
</dbReference>
<keyword evidence="1" id="KW-0813">Transport</keyword>
<gene>
    <name evidence="7" type="ORF">SAMN04488068_2072</name>
</gene>
<dbReference type="InterPro" id="IPR003439">
    <property type="entry name" value="ABC_transporter-like_ATP-bd"/>
</dbReference>
<dbReference type="GO" id="GO:0043190">
    <property type="term" value="C:ATP-binding cassette (ABC) transporter complex"/>
    <property type="evidence" value="ECO:0007669"/>
    <property type="project" value="InterPro"/>
</dbReference>
<keyword evidence="5" id="KW-0764">Sulfate transport</keyword>
<evidence type="ECO:0000256" key="2">
    <source>
        <dbReference type="ARBA" id="ARBA00022741"/>
    </source>
</evidence>
<dbReference type="InterPro" id="IPR008995">
    <property type="entry name" value="Mo/tungstate-bd_C_term_dom"/>
</dbReference>
<evidence type="ECO:0000256" key="3">
    <source>
        <dbReference type="ARBA" id="ARBA00022840"/>
    </source>
</evidence>
<name>A0A1M5P8I6_9GAMM</name>
<dbReference type="STRING" id="490188.SAMN04488068_2072"/>
<evidence type="ECO:0000256" key="5">
    <source>
        <dbReference type="ARBA" id="ARBA00023032"/>
    </source>
</evidence>
<dbReference type="RefSeq" id="WP_072897180.1">
    <property type="nucleotide sequence ID" value="NZ_FQWZ01000004.1"/>
</dbReference>
<feature type="domain" description="ABC transporter" evidence="6">
    <location>
        <begin position="3"/>
        <end position="237"/>
    </location>
</feature>
<sequence length="377" mass="41426">MDIQIRNIHKGFGSFPALAGVDLDIASGELIALLGPSGSGKTTLLRTIAGLEFPDTGQILFGGEDTVALPVQQRRVGFVFQHYALFRHMTILENVAFGLRVRPRHERPSDKDIKRKAAELLDLVQLGGLEARYPTQLSGGQRQRVALARALAIEPRVLLLDEPFGALDAKVRKDLRRWLRELHDKTGYTTIFVTHDQEEALELADRVVVMSRGRIEQVGSTDEVYENPATPFVFDFLGNTNILPGEVREHHIYVNGGPQPIADTAGHEPGPIDIYVRPIDLRIADAGVPSFDVDVLSTQRTGPVVRCEARAVTSGAVIEIELPHLHHDVPALKAGARVPLRLSNFSVFARGKPISRQALPDVVANAPAEYRERARAG</sequence>
<protein>
    <submittedName>
        <fullName evidence="7">Sulfate transport system ATP-binding protein</fullName>
    </submittedName>
</protein>
<dbReference type="Pfam" id="PF00005">
    <property type="entry name" value="ABC_tran"/>
    <property type="match status" value="1"/>
</dbReference>
<dbReference type="GO" id="GO:0005524">
    <property type="term" value="F:ATP binding"/>
    <property type="evidence" value="ECO:0007669"/>
    <property type="project" value="UniProtKB-KW"/>
</dbReference>
<dbReference type="CDD" id="cd03296">
    <property type="entry name" value="ABC_CysA_sulfate_importer"/>
    <property type="match status" value="1"/>
</dbReference>
<dbReference type="GO" id="GO:0015419">
    <property type="term" value="F:ABC-type sulfate transporter activity"/>
    <property type="evidence" value="ECO:0007669"/>
    <property type="project" value="InterPro"/>
</dbReference>
<dbReference type="Proteomes" id="UP000199758">
    <property type="component" value="Unassembled WGS sequence"/>
</dbReference>
<dbReference type="InterPro" id="IPR017871">
    <property type="entry name" value="ABC_transporter-like_CS"/>
</dbReference>
<proteinExistence type="predicted"/>
<dbReference type="NCBIfam" id="TIGR00968">
    <property type="entry name" value="3a0106s01"/>
    <property type="match status" value="1"/>
</dbReference>
<dbReference type="OrthoDB" id="9802264at2"/>
<dbReference type="PANTHER" id="PTHR42781:SF4">
    <property type="entry name" value="SPERMIDINE_PUTRESCINE IMPORT ATP-BINDING PROTEIN POTA"/>
    <property type="match status" value="1"/>
</dbReference>
<dbReference type="Gene3D" id="3.40.50.300">
    <property type="entry name" value="P-loop containing nucleotide triphosphate hydrolases"/>
    <property type="match status" value="1"/>
</dbReference>
<dbReference type="SUPFAM" id="SSF50331">
    <property type="entry name" value="MOP-like"/>
    <property type="match status" value="1"/>
</dbReference>
<dbReference type="GO" id="GO:0016887">
    <property type="term" value="F:ATP hydrolysis activity"/>
    <property type="evidence" value="ECO:0007669"/>
    <property type="project" value="InterPro"/>
</dbReference>
<dbReference type="FunFam" id="3.40.50.300:FF:000227">
    <property type="entry name" value="Sulfate/thiosulfate import ATP-binding protein CysA"/>
    <property type="match status" value="1"/>
</dbReference>